<name>B1I3U7_DESAP</name>
<proteinExistence type="predicted"/>
<dbReference type="AlphaFoldDB" id="B1I3U7"/>
<dbReference type="OrthoDB" id="9770068at2"/>
<dbReference type="HOGENOM" id="CLU_048574_0_0_9"/>
<dbReference type="InterPro" id="IPR010894">
    <property type="entry name" value="SpoVAD"/>
</dbReference>
<dbReference type="eggNOG" id="COG0332">
    <property type="taxonomic scope" value="Bacteria"/>
</dbReference>
<dbReference type="EMBL" id="CP000860">
    <property type="protein sequence ID" value="ACA59732.1"/>
    <property type="molecule type" value="Genomic_DNA"/>
</dbReference>
<dbReference type="NCBIfam" id="NF006160">
    <property type="entry name" value="PRK08304.1"/>
    <property type="match status" value="1"/>
</dbReference>
<organism evidence="1 2">
    <name type="scientific">Desulforudis audaxviator (strain MP104C)</name>
    <dbReference type="NCBI Taxonomy" id="477974"/>
    <lineage>
        <taxon>Bacteria</taxon>
        <taxon>Bacillati</taxon>
        <taxon>Bacillota</taxon>
        <taxon>Clostridia</taxon>
        <taxon>Thermoanaerobacterales</taxon>
        <taxon>Candidatus Desulforudaceae</taxon>
        <taxon>Candidatus Desulforudis</taxon>
    </lineage>
</organism>
<dbReference type="NCBIfam" id="TIGR02845">
    <property type="entry name" value="spore_V_AD"/>
    <property type="match status" value="1"/>
</dbReference>
<dbReference type="KEGG" id="dau:Daud_1221"/>
<dbReference type="InterPro" id="IPR038369">
    <property type="entry name" value="SpoVAD_sf"/>
</dbReference>
<dbReference type="Pfam" id="PF07451">
    <property type="entry name" value="SpoVAD"/>
    <property type="match status" value="1"/>
</dbReference>
<dbReference type="RefSeq" id="WP_012302318.1">
    <property type="nucleotide sequence ID" value="NC_010424.1"/>
</dbReference>
<reference evidence="2" key="1">
    <citation type="submission" date="2007-10" db="EMBL/GenBank/DDBJ databases">
        <title>Complete sequence of chromosome of Desulforudis audaxviator MP104C.</title>
        <authorList>
            <person name="Copeland A."/>
            <person name="Lucas S."/>
            <person name="Lapidus A."/>
            <person name="Barry K."/>
            <person name="Glavina del Rio T."/>
            <person name="Dalin E."/>
            <person name="Tice H."/>
            <person name="Bruce D."/>
            <person name="Pitluck S."/>
            <person name="Lowry S.R."/>
            <person name="Larimer F."/>
            <person name="Land M.L."/>
            <person name="Hauser L."/>
            <person name="Kyrpides N."/>
            <person name="Ivanova N.N."/>
            <person name="Richardson P."/>
        </authorList>
    </citation>
    <scope>NUCLEOTIDE SEQUENCE [LARGE SCALE GENOMIC DNA]</scope>
    <source>
        <strain evidence="2">MP104C</strain>
    </source>
</reference>
<dbReference type="STRING" id="477974.Daud_1221"/>
<evidence type="ECO:0000313" key="1">
    <source>
        <dbReference type="EMBL" id="ACA59732.1"/>
    </source>
</evidence>
<protein>
    <submittedName>
        <fullName evidence="1">Stage V sporulation AD family protein</fullName>
    </submittedName>
</protein>
<dbReference type="Proteomes" id="UP000008544">
    <property type="component" value="Chromosome"/>
</dbReference>
<sequence length="338" mass="35423">MPAAKKTGQQTLVFRNPPVIVVSGTVVGGKEAQGPLGKTFDLVIDDPYHGEKSWEHAERRMLEDAAKTALKKAGLSQQEIDFFLAGDLENQILASSFAACSLGIPHLGLFGACSTFYEGMVVGAVLIDGGFAEKVLVAVSSHCCTAEKQFRFPTEQGVQRSLAQSWTVTGAGAVILASQGAGPVITHATVGKVIDLGQGDPTNFGAAMAPAAADTIVRHFQDTGRPADYYDLVVTGDLGIYGRELAQGLIGDHGYQVEGRFTDCGILIYDHDKQDTHAGGSGCACSAVVTGGYLLQQIQTGKLQRLLGVGTGALLNADSPKQGETIPGIGHAVVIERR</sequence>
<accession>B1I3U7</accession>
<reference evidence="1 2" key="2">
    <citation type="journal article" date="2008" name="Science">
        <title>Environmental genomics reveals a single-species ecosystem deep within Earth.</title>
        <authorList>
            <person name="Chivian D."/>
            <person name="Brodie E.L."/>
            <person name="Alm E.J."/>
            <person name="Culley D.E."/>
            <person name="Dehal P.S."/>
            <person name="Desantis T.Z."/>
            <person name="Gihring T.M."/>
            <person name="Lapidus A."/>
            <person name="Lin L.H."/>
            <person name="Lowry S.R."/>
            <person name="Moser D.P."/>
            <person name="Richardson P.M."/>
            <person name="Southam G."/>
            <person name="Wanger G."/>
            <person name="Pratt L.M."/>
            <person name="Andersen G.L."/>
            <person name="Hazen T.C."/>
            <person name="Brockman F.J."/>
            <person name="Arkin A.P."/>
            <person name="Onstott T.C."/>
        </authorList>
    </citation>
    <scope>NUCLEOTIDE SEQUENCE [LARGE SCALE GENOMIC DNA]</scope>
    <source>
        <strain evidence="1 2">MP104C</strain>
    </source>
</reference>
<dbReference type="SUPFAM" id="SSF53901">
    <property type="entry name" value="Thiolase-like"/>
    <property type="match status" value="1"/>
</dbReference>
<keyword evidence="2" id="KW-1185">Reference proteome</keyword>
<dbReference type="PIRSF" id="PIRSF011570">
    <property type="entry name" value="SpoVAD"/>
    <property type="match status" value="1"/>
</dbReference>
<dbReference type="GO" id="GO:0016746">
    <property type="term" value="F:acyltransferase activity"/>
    <property type="evidence" value="ECO:0007669"/>
    <property type="project" value="InterPro"/>
</dbReference>
<dbReference type="Gene3D" id="3.40.47.40">
    <property type="entry name" value="Stage V sporulation protein AD"/>
    <property type="match status" value="1"/>
</dbReference>
<gene>
    <name evidence="1" type="ordered locus">Daud_1221</name>
</gene>
<evidence type="ECO:0000313" key="2">
    <source>
        <dbReference type="Proteomes" id="UP000008544"/>
    </source>
</evidence>
<dbReference type="InterPro" id="IPR016039">
    <property type="entry name" value="Thiolase-like"/>
</dbReference>